<evidence type="ECO:0000256" key="1">
    <source>
        <dbReference type="SAM" id="SignalP"/>
    </source>
</evidence>
<feature type="signal peptide" evidence="1">
    <location>
        <begin position="1"/>
        <end position="25"/>
    </location>
</feature>
<feature type="chain" id="PRO_5017079792" evidence="1">
    <location>
        <begin position="26"/>
        <end position="253"/>
    </location>
</feature>
<proteinExistence type="predicted"/>
<gene>
    <name evidence="2" type="ORF">C7M71_012390</name>
</gene>
<dbReference type="KEGG" id="stri:C7M71_012390"/>
<accession>A0A345SWL8</accession>
<sequence length="253" mass="26534">MRRRSALLAAAGVVATAAVALPSIAAGPSHGDIRITSVVVNDGRSLVLGVNQAMTFPISITASDDSGISSVGPVGVWGPKYGVLRVSPMRCEQVSATTSTCTGSASVDTSRHQVWNDEAGTWFVDAQAHAVDGDDIRGGNLGGFSLKRSGKLTSPPPAATAAKGRPVTLTGWFARASWNDGRYFGYGDALIRLQFRPDGSDTWTTVKSVEPDISGVLTTTVTPDRSGTYAWYFPGDKWTGPATSPRHHITVTG</sequence>
<organism evidence="2 3">
    <name type="scientific">Peterkaempfera bronchialis</name>
    <dbReference type="NCBI Taxonomy" id="2126346"/>
    <lineage>
        <taxon>Bacteria</taxon>
        <taxon>Bacillati</taxon>
        <taxon>Actinomycetota</taxon>
        <taxon>Actinomycetes</taxon>
        <taxon>Kitasatosporales</taxon>
        <taxon>Streptomycetaceae</taxon>
        <taxon>Peterkaempfera</taxon>
    </lineage>
</organism>
<keyword evidence="3" id="KW-1185">Reference proteome</keyword>
<reference evidence="3" key="1">
    <citation type="submission" date="2018-07" db="EMBL/GenBank/DDBJ databases">
        <title>Streptacidiphilus bronchialis DSM 106435 chromosome.</title>
        <authorList>
            <person name="Batra D."/>
            <person name="Gulvik C.A."/>
        </authorList>
    </citation>
    <scope>NUCLEOTIDE SEQUENCE [LARGE SCALE GENOMIC DNA]</scope>
    <source>
        <strain evidence="3">DSM 106435</strain>
    </source>
</reference>
<keyword evidence="1" id="KW-0732">Signal</keyword>
<dbReference type="Proteomes" id="UP000249340">
    <property type="component" value="Chromosome"/>
</dbReference>
<dbReference type="EMBL" id="CP031264">
    <property type="protein sequence ID" value="AXI78123.1"/>
    <property type="molecule type" value="Genomic_DNA"/>
</dbReference>
<dbReference type="AlphaFoldDB" id="A0A345SWL8"/>
<protein>
    <submittedName>
        <fullName evidence="2">Calcium-binding protein</fullName>
    </submittedName>
</protein>
<name>A0A345SWL8_9ACTN</name>
<evidence type="ECO:0000313" key="3">
    <source>
        <dbReference type="Proteomes" id="UP000249340"/>
    </source>
</evidence>
<dbReference type="OrthoDB" id="3296851at2"/>
<evidence type="ECO:0000313" key="2">
    <source>
        <dbReference type="EMBL" id="AXI78123.1"/>
    </source>
</evidence>
<dbReference type="RefSeq" id="WP_111493174.1">
    <property type="nucleotide sequence ID" value="NZ_CP031264.1"/>
</dbReference>